<dbReference type="InterPro" id="IPR017853">
    <property type="entry name" value="GH"/>
</dbReference>
<dbReference type="GO" id="GO:0005975">
    <property type="term" value="P:carbohydrate metabolic process"/>
    <property type="evidence" value="ECO:0007669"/>
    <property type="project" value="InterPro"/>
</dbReference>
<dbReference type="InterPro" id="IPR000322">
    <property type="entry name" value="Glyco_hydro_31_TIM"/>
</dbReference>
<dbReference type="RefSeq" id="WP_098194026.1">
    <property type="nucleotide sequence ID" value="NZ_CP023777.1"/>
</dbReference>
<protein>
    <submittedName>
        <fullName evidence="8">Glycoside hydrolase</fullName>
    </submittedName>
</protein>
<dbReference type="OrthoDB" id="176168at2"/>
<organism evidence="8 9">
    <name type="scientific">Chitinophaga caeni</name>
    <dbReference type="NCBI Taxonomy" id="2029983"/>
    <lineage>
        <taxon>Bacteria</taxon>
        <taxon>Pseudomonadati</taxon>
        <taxon>Bacteroidota</taxon>
        <taxon>Chitinophagia</taxon>
        <taxon>Chitinophagales</taxon>
        <taxon>Chitinophagaceae</taxon>
        <taxon>Chitinophaga</taxon>
    </lineage>
</organism>
<keyword evidence="3 4" id="KW-0326">Glycosidase</keyword>
<keyword evidence="2 4" id="KW-0378">Hydrolase</keyword>
<keyword evidence="5" id="KW-0732">Signal</keyword>
<evidence type="ECO:0000256" key="5">
    <source>
        <dbReference type="SAM" id="SignalP"/>
    </source>
</evidence>
<evidence type="ECO:0000256" key="1">
    <source>
        <dbReference type="ARBA" id="ARBA00007806"/>
    </source>
</evidence>
<evidence type="ECO:0000256" key="2">
    <source>
        <dbReference type="ARBA" id="ARBA00022801"/>
    </source>
</evidence>
<dbReference type="InterPro" id="IPR013780">
    <property type="entry name" value="Glyco_hydro_b"/>
</dbReference>
<dbReference type="PROSITE" id="PS51257">
    <property type="entry name" value="PROKAR_LIPOPROTEIN"/>
    <property type="match status" value="1"/>
</dbReference>
<evidence type="ECO:0000313" key="8">
    <source>
        <dbReference type="EMBL" id="ATL47649.1"/>
    </source>
</evidence>
<evidence type="ECO:0000256" key="3">
    <source>
        <dbReference type="ARBA" id="ARBA00023295"/>
    </source>
</evidence>
<dbReference type="Gene3D" id="3.20.20.80">
    <property type="entry name" value="Glycosidases"/>
    <property type="match status" value="1"/>
</dbReference>
<proteinExistence type="inferred from homology"/>
<comment type="similarity">
    <text evidence="1 4">Belongs to the glycosyl hydrolase 31 family.</text>
</comment>
<dbReference type="Pfam" id="PF21365">
    <property type="entry name" value="Glyco_hydro_31_3rd"/>
    <property type="match status" value="1"/>
</dbReference>
<reference evidence="8 9" key="1">
    <citation type="submission" date="2017-10" db="EMBL/GenBank/DDBJ databases">
        <title>Paenichitinophaga pekingensis gen. nov., sp. nov., isolated from activated sludge.</title>
        <authorList>
            <person name="Jin D."/>
            <person name="Kong X."/>
            <person name="Deng Y."/>
            <person name="Bai Z."/>
        </authorList>
    </citation>
    <scope>NUCLEOTIDE SEQUENCE [LARGE SCALE GENOMIC DNA]</scope>
    <source>
        <strain evidence="8 9">13</strain>
    </source>
</reference>
<dbReference type="InterPro" id="IPR050985">
    <property type="entry name" value="Alpha-glycosidase_related"/>
</dbReference>
<evidence type="ECO:0000256" key="4">
    <source>
        <dbReference type="RuleBase" id="RU361185"/>
    </source>
</evidence>
<keyword evidence="9" id="KW-1185">Reference proteome</keyword>
<dbReference type="AlphaFoldDB" id="A0A291QUE1"/>
<feature type="domain" description="Glycosyl hydrolase family 31 C-terminal" evidence="7">
    <location>
        <begin position="457"/>
        <end position="516"/>
    </location>
</feature>
<dbReference type="KEGG" id="cbae:COR50_10995"/>
<dbReference type="Pfam" id="PF01055">
    <property type="entry name" value="Glyco_hydro_31_2nd"/>
    <property type="match status" value="1"/>
</dbReference>
<dbReference type="SUPFAM" id="SSF51445">
    <property type="entry name" value="(Trans)glycosidases"/>
    <property type="match status" value="1"/>
</dbReference>
<evidence type="ECO:0000313" key="9">
    <source>
        <dbReference type="Proteomes" id="UP000220133"/>
    </source>
</evidence>
<gene>
    <name evidence="8" type="ORF">COR50_10995</name>
</gene>
<dbReference type="InterPro" id="IPR048395">
    <property type="entry name" value="Glyco_hydro_31_C"/>
</dbReference>
<dbReference type="Gene3D" id="2.60.40.1180">
    <property type="entry name" value="Golgi alpha-mannosidase II"/>
    <property type="match status" value="1"/>
</dbReference>
<dbReference type="PANTHER" id="PTHR43053">
    <property type="entry name" value="GLYCOSIDASE FAMILY 31"/>
    <property type="match status" value="1"/>
</dbReference>
<dbReference type="PANTHER" id="PTHR43053:SF4">
    <property type="entry name" value="MYOGENESIS-REGULATING GLYCOSIDASE"/>
    <property type="match status" value="1"/>
</dbReference>
<evidence type="ECO:0000259" key="7">
    <source>
        <dbReference type="Pfam" id="PF21365"/>
    </source>
</evidence>
<feature type="chain" id="PRO_5012651799" evidence="5">
    <location>
        <begin position="22"/>
        <end position="535"/>
    </location>
</feature>
<sequence>MNCRIRILSLFILVLSCKIVAAQSDTSIALAKAEYWYGGAVEYAYKTSFGHPTFQFNLYGDVSNNQSSPILISNQGRWFWSEEPFMYRLTRDSLTISQLHGKLFSGKSGDNLSTAQAYVARRFFPTRNILPDTLLITAPQYNLWIELLDYPTQEGVMNYAKLLLQHHYPPGVLMIDNRWESSHGTFEFDANTFPGPKEMMDSLHGMGFKVMLWTCPFISPDGKRYKELSSQKYLLLDNGADSKLSYEKAYAPLMIHWWDGVSACLDLTNPAAMNWLKDQLDRLQSKYGVDGFKFDAGDPYFYTSKNLLSYQQVSPNEHCRLWATVGLSYPLNEYRAMWKMGGTPLVQRLSDKNHSWHDLQMLIPNTLVQQLEGYTFTCPDMIGGGQAATFNDHTKVNQQLFVRSAQCHALLPMMQFSAAPWRVLDKEHQEAVKKAVDLRMHYMPKILAAIKEGASTGKPVVRSLEYAFPGNDYAEIKDQFMLGNDIMVAPVVTEGNYRKVIFPKGKWKYKNKIIKGGTVKSFVVALDELLIFEKL</sequence>
<accession>A0A291QUE1</accession>
<dbReference type="SUPFAM" id="SSF51011">
    <property type="entry name" value="Glycosyl hydrolase domain"/>
    <property type="match status" value="1"/>
</dbReference>
<feature type="signal peptide" evidence="5">
    <location>
        <begin position="1"/>
        <end position="21"/>
    </location>
</feature>
<evidence type="ECO:0000259" key="6">
    <source>
        <dbReference type="Pfam" id="PF01055"/>
    </source>
</evidence>
<dbReference type="CDD" id="cd06592">
    <property type="entry name" value="GH31_NET37"/>
    <property type="match status" value="1"/>
</dbReference>
<name>A0A291QUE1_9BACT</name>
<dbReference type="GO" id="GO:0004553">
    <property type="term" value="F:hydrolase activity, hydrolyzing O-glycosyl compounds"/>
    <property type="evidence" value="ECO:0007669"/>
    <property type="project" value="InterPro"/>
</dbReference>
<feature type="domain" description="Glycoside hydrolase family 31 TIM barrel" evidence="6">
    <location>
        <begin position="146"/>
        <end position="446"/>
    </location>
</feature>
<dbReference type="Proteomes" id="UP000220133">
    <property type="component" value="Chromosome"/>
</dbReference>
<dbReference type="EMBL" id="CP023777">
    <property type="protein sequence ID" value="ATL47649.1"/>
    <property type="molecule type" value="Genomic_DNA"/>
</dbReference>